<organism evidence="5 6">
    <name type="scientific">Pichia membranifaciens NRRL Y-2026</name>
    <dbReference type="NCBI Taxonomy" id="763406"/>
    <lineage>
        <taxon>Eukaryota</taxon>
        <taxon>Fungi</taxon>
        <taxon>Dikarya</taxon>
        <taxon>Ascomycota</taxon>
        <taxon>Saccharomycotina</taxon>
        <taxon>Pichiomycetes</taxon>
        <taxon>Pichiales</taxon>
        <taxon>Pichiaceae</taxon>
        <taxon>Pichia</taxon>
    </lineage>
</organism>
<evidence type="ECO:0000313" key="5">
    <source>
        <dbReference type="EMBL" id="ODQ47400.1"/>
    </source>
</evidence>
<dbReference type="InterPro" id="IPR051186">
    <property type="entry name" value="RRM_HNRPC/RALY_subfam"/>
</dbReference>
<feature type="region of interest" description="Disordered" evidence="3">
    <location>
        <begin position="846"/>
        <end position="885"/>
    </location>
</feature>
<feature type="compositionally biased region" description="Polar residues" evidence="3">
    <location>
        <begin position="710"/>
        <end position="722"/>
    </location>
</feature>
<feature type="compositionally biased region" description="Low complexity" evidence="3">
    <location>
        <begin position="657"/>
        <end position="692"/>
    </location>
</feature>
<feature type="compositionally biased region" description="Polar residues" evidence="3">
    <location>
        <begin position="862"/>
        <end position="881"/>
    </location>
</feature>
<dbReference type="PROSITE" id="PS50102">
    <property type="entry name" value="RRM"/>
    <property type="match status" value="1"/>
</dbReference>
<dbReference type="Gene3D" id="3.30.70.330">
    <property type="match status" value="1"/>
</dbReference>
<dbReference type="RefSeq" id="XP_019018513.1">
    <property type="nucleotide sequence ID" value="XM_019160785.1"/>
</dbReference>
<dbReference type="InterPro" id="IPR035979">
    <property type="entry name" value="RBD_domain_sf"/>
</dbReference>
<feature type="region of interest" description="Disordered" evidence="3">
    <location>
        <begin position="418"/>
        <end position="473"/>
    </location>
</feature>
<gene>
    <name evidence="5" type="ORF">PICMEDRAFT_15352</name>
</gene>
<dbReference type="GO" id="GO:0003723">
    <property type="term" value="F:RNA binding"/>
    <property type="evidence" value="ECO:0007669"/>
    <property type="project" value="UniProtKB-UniRule"/>
</dbReference>
<dbReference type="PANTHER" id="PTHR13968">
    <property type="entry name" value="HETEROGENEOUS NUCLEAR RIBONUCLEOPROTEIN"/>
    <property type="match status" value="1"/>
</dbReference>
<feature type="compositionally biased region" description="Basic and acidic residues" evidence="3">
    <location>
        <begin position="421"/>
        <end position="460"/>
    </location>
</feature>
<feature type="compositionally biased region" description="Low complexity" evidence="3">
    <location>
        <begin position="69"/>
        <end position="89"/>
    </location>
</feature>
<evidence type="ECO:0000256" key="1">
    <source>
        <dbReference type="ARBA" id="ARBA00022884"/>
    </source>
</evidence>
<dbReference type="Pfam" id="PF00076">
    <property type="entry name" value="RRM_1"/>
    <property type="match status" value="1"/>
</dbReference>
<feature type="compositionally biased region" description="Basic and acidic residues" evidence="3">
    <location>
        <begin position="636"/>
        <end position="654"/>
    </location>
</feature>
<accession>A0A1E3NMP6</accession>
<keyword evidence="6" id="KW-1185">Reference proteome</keyword>
<dbReference type="OrthoDB" id="10044938at2759"/>
<dbReference type="SMART" id="SM00360">
    <property type="entry name" value="RRM"/>
    <property type="match status" value="1"/>
</dbReference>
<keyword evidence="1 2" id="KW-0694">RNA-binding</keyword>
<sequence>MSDEESHTVTSIDDDYKPELGSSATTSANANSDSNTVDANGDDDDLNPESVSQTQPPAPPSSTTPTPTPTSISASTSASASSSTSTEGPPSNPLQGILSTSNSSKPTADNAASKHSPPLTRVKNVKFADHAIEIIDSSNNVFNDSNDDNSENEAGNNHNDDGDSGANVASKSTTKDDAENDEDYGAIQVVDDNEDNNYDPKASNLPPKPTTANIDRTTPIDESRYSNINVPLFNEIVQFFITSPLFNDPQFDSLSSAEKETTVLEAYEASTGRKINPDEVNINFRATTSYNKINMKPSDDRQLLVPINPYCRRPDLTLGMDTDEKYQFDEFKRDAEKHSKEFECLNFPPGSRLFVGNLAVNSLKISDVWRVFKRYGAVKAVNMKQGYGFVQFIDADSCQKAIHGEEHVPLHNRLMHLQVSKTHEKHTENRSKETSERERERVRGRERERSPKRSTNERQRSPHRSSRTASQNKKVRVIISLESEASFNHLLVNSLNEVGLECSIKHVDSTAEEVPQETISESAYAGVAAAIVTSKMELVNLFLFQRDTNDGAIKFDEYENISMESAINFIANQSKKDKVFDINNSNSSNARGNTNNYRPEQNMNSNDRRRNQGRDNNNNNNSRGDRNRNDRRRNNHNRDNRDNRDSRDNRERYVARNQNYPNNIYNNGNENNNSNNNNIDNSGNPSYPSYSPRQQNEQKHLPPQVPGMGTNYTPNQMYQQIPTPNPQQYYGYNGQPPPLQQQQQQPHYPNNNQNAVASQLMSQLSSLDEGSLKAMLSLVNQQQQQQQQRTALSPHMPMGNVMYPSQPASMSMPPHIPSGPAATAGVGGLLAQLQNMVPGTNVNNMAPVAVNNPNSFPANRHLPNSNQQQPSGNRESQQQNGGEDASRLFETLARLKNNM</sequence>
<feature type="compositionally biased region" description="Pro residues" evidence="3">
    <location>
        <begin position="56"/>
        <end position="68"/>
    </location>
</feature>
<feature type="compositionally biased region" description="Low complexity" evidence="3">
    <location>
        <begin position="22"/>
        <end position="39"/>
    </location>
</feature>
<evidence type="ECO:0000256" key="3">
    <source>
        <dbReference type="SAM" id="MobiDB-lite"/>
    </source>
</evidence>
<feature type="domain" description="RRM" evidence="4">
    <location>
        <begin position="351"/>
        <end position="422"/>
    </location>
</feature>
<feature type="compositionally biased region" description="Polar residues" evidence="3">
    <location>
        <begin position="582"/>
        <end position="603"/>
    </location>
</feature>
<dbReference type="EMBL" id="KV454002">
    <property type="protein sequence ID" value="ODQ47400.1"/>
    <property type="molecule type" value="Genomic_DNA"/>
</dbReference>
<feature type="region of interest" description="Disordered" evidence="3">
    <location>
        <begin position="1"/>
        <end position="124"/>
    </location>
</feature>
<protein>
    <recommendedName>
        <fullName evidence="4">RRM domain-containing protein</fullName>
    </recommendedName>
</protein>
<dbReference type="Proteomes" id="UP000094455">
    <property type="component" value="Unassembled WGS sequence"/>
</dbReference>
<reference evidence="5 6" key="1">
    <citation type="journal article" date="2016" name="Proc. Natl. Acad. Sci. U.S.A.">
        <title>Comparative genomics of biotechnologically important yeasts.</title>
        <authorList>
            <person name="Riley R."/>
            <person name="Haridas S."/>
            <person name="Wolfe K.H."/>
            <person name="Lopes M.R."/>
            <person name="Hittinger C.T."/>
            <person name="Goeker M."/>
            <person name="Salamov A.A."/>
            <person name="Wisecaver J.H."/>
            <person name="Long T.M."/>
            <person name="Calvey C.H."/>
            <person name="Aerts A.L."/>
            <person name="Barry K.W."/>
            <person name="Choi C."/>
            <person name="Clum A."/>
            <person name="Coughlan A.Y."/>
            <person name="Deshpande S."/>
            <person name="Douglass A.P."/>
            <person name="Hanson S.J."/>
            <person name="Klenk H.-P."/>
            <person name="LaButti K.M."/>
            <person name="Lapidus A."/>
            <person name="Lindquist E.A."/>
            <person name="Lipzen A.M."/>
            <person name="Meier-Kolthoff J.P."/>
            <person name="Ohm R.A."/>
            <person name="Otillar R.P."/>
            <person name="Pangilinan J.L."/>
            <person name="Peng Y."/>
            <person name="Rokas A."/>
            <person name="Rosa C.A."/>
            <person name="Scheuner C."/>
            <person name="Sibirny A.A."/>
            <person name="Slot J.C."/>
            <person name="Stielow J.B."/>
            <person name="Sun H."/>
            <person name="Kurtzman C.P."/>
            <person name="Blackwell M."/>
            <person name="Grigoriev I.V."/>
            <person name="Jeffries T.W."/>
        </authorList>
    </citation>
    <scope>NUCLEOTIDE SEQUENCE [LARGE SCALE GENOMIC DNA]</scope>
    <source>
        <strain evidence="5 6">NRRL Y-2026</strain>
    </source>
</reference>
<evidence type="ECO:0000256" key="2">
    <source>
        <dbReference type="PROSITE-ProRule" id="PRU00176"/>
    </source>
</evidence>
<dbReference type="AlphaFoldDB" id="A0A1E3NMP6"/>
<evidence type="ECO:0000313" key="6">
    <source>
        <dbReference type="Proteomes" id="UP000094455"/>
    </source>
</evidence>
<dbReference type="GeneID" id="30177472"/>
<evidence type="ECO:0000259" key="4">
    <source>
        <dbReference type="PROSITE" id="PS50102"/>
    </source>
</evidence>
<dbReference type="PANTHER" id="PTHR13968:SF26">
    <property type="entry name" value="RRM DOMAIN-CONTAINING PROTEIN"/>
    <property type="match status" value="1"/>
</dbReference>
<feature type="region of interest" description="Disordered" evidence="3">
    <location>
        <begin position="779"/>
        <end position="798"/>
    </location>
</feature>
<feature type="region of interest" description="Disordered" evidence="3">
    <location>
        <begin position="580"/>
        <end position="752"/>
    </location>
</feature>
<name>A0A1E3NMP6_9ASCO</name>
<feature type="compositionally biased region" description="Polar residues" evidence="3">
    <location>
        <begin position="93"/>
        <end position="107"/>
    </location>
</feature>
<feature type="compositionally biased region" description="Low complexity" evidence="3">
    <location>
        <begin position="726"/>
        <end position="752"/>
    </location>
</feature>
<dbReference type="SUPFAM" id="SSF54928">
    <property type="entry name" value="RNA-binding domain, RBD"/>
    <property type="match status" value="1"/>
</dbReference>
<dbReference type="InterPro" id="IPR000504">
    <property type="entry name" value="RRM_dom"/>
</dbReference>
<feature type="region of interest" description="Disordered" evidence="3">
    <location>
        <begin position="139"/>
        <end position="214"/>
    </location>
</feature>
<proteinExistence type="predicted"/>
<dbReference type="InterPro" id="IPR012677">
    <property type="entry name" value="Nucleotide-bd_a/b_plait_sf"/>
</dbReference>
<dbReference type="STRING" id="763406.A0A1E3NMP6"/>